<dbReference type="Proteomes" id="UP000245539">
    <property type="component" value="Unassembled WGS sequence"/>
</dbReference>
<dbReference type="RefSeq" id="WP_109838592.1">
    <property type="nucleotide sequence ID" value="NZ_QGKM01000049.1"/>
</dbReference>
<dbReference type="Pfam" id="PF01051">
    <property type="entry name" value="Rep3_N"/>
    <property type="match status" value="1"/>
</dbReference>
<evidence type="ECO:0000313" key="3">
    <source>
        <dbReference type="EMBL" id="PWQ95091.1"/>
    </source>
</evidence>
<name>A0A317CAC6_9GAMM</name>
<organism evidence="3 4">
    <name type="scientific">Leucothrix pacifica</name>
    <dbReference type="NCBI Taxonomy" id="1247513"/>
    <lineage>
        <taxon>Bacteria</taxon>
        <taxon>Pseudomonadati</taxon>
        <taxon>Pseudomonadota</taxon>
        <taxon>Gammaproteobacteria</taxon>
        <taxon>Thiotrichales</taxon>
        <taxon>Thiotrichaceae</taxon>
        <taxon>Leucothrix</taxon>
    </lineage>
</organism>
<dbReference type="OrthoDB" id="7060771at2"/>
<evidence type="ECO:0000256" key="1">
    <source>
        <dbReference type="ARBA" id="ARBA00038283"/>
    </source>
</evidence>
<evidence type="ECO:0000313" key="4">
    <source>
        <dbReference type="Proteomes" id="UP000245539"/>
    </source>
</evidence>
<dbReference type="GO" id="GO:0006270">
    <property type="term" value="P:DNA replication initiation"/>
    <property type="evidence" value="ECO:0007669"/>
    <property type="project" value="InterPro"/>
</dbReference>
<dbReference type="EMBL" id="QGKM01000049">
    <property type="protein sequence ID" value="PWQ95091.1"/>
    <property type="molecule type" value="Genomic_DNA"/>
</dbReference>
<dbReference type="InterPro" id="IPR000525">
    <property type="entry name" value="Initiator_Rep_WH1"/>
</dbReference>
<dbReference type="InterPro" id="IPR036390">
    <property type="entry name" value="WH_DNA-bd_sf"/>
</dbReference>
<feature type="domain" description="Initiator Rep protein WH1" evidence="2">
    <location>
        <begin position="6"/>
        <end position="155"/>
    </location>
</feature>
<dbReference type="AlphaFoldDB" id="A0A317CAC6"/>
<comment type="caution">
    <text evidence="3">The sequence shown here is derived from an EMBL/GenBank/DDBJ whole genome shotgun (WGS) entry which is preliminary data.</text>
</comment>
<proteinExistence type="inferred from homology"/>
<protein>
    <submittedName>
        <fullName evidence="3">RepB family plasmid replication initiator protein</fullName>
    </submittedName>
</protein>
<sequence>MSNELVVKSNYVIEASYKLTLNEQRLILLCVRQIKKGQNITAGSRFDISAADFADMFEISADRAYSELQAVTDKLYERSVTVQQPDPDRPNVATTKTRWVSAIDYMPNEGRVSMYFAVKMVPYISMLEGGFTRYNLQNISGMGSVYGIRFYEFFKSWLFGGVHSTKKIALEELKEKLELTGKYTSIKDFKLYVLDKAIADINECSDLTAKYKTIKTGRKITHVEFEFQDKSGQRKERSIQRIDTAYIEKYARPGESYEQAGKRLKEEAKKQTK</sequence>
<reference evidence="3 4" key="1">
    <citation type="submission" date="2018-05" db="EMBL/GenBank/DDBJ databases">
        <title>Leucothrix arctica sp. nov., isolated from Arctic seawater.</title>
        <authorList>
            <person name="Choi A."/>
            <person name="Baek K."/>
        </authorList>
    </citation>
    <scope>NUCLEOTIDE SEQUENCE [LARGE SCALE GENOMIC DNA]</scope>
    <source>
        <strain evidence="3 4">JCM 18388</strain>
    </source>
</reference>
<comment type="similarity">
    <text evidence="1">Belongs to the initiator RepB protein family.</text>
</comment>
<keyword evidence="4" id="KW-1185">Reference proteome</keyword>
<evidence type="ECO:0000259" key="2">
    <source>
        <dbReference type="Pfam" id="PF01051"/>
    </source>
</evidence>
<dbReference type="Pfam" id="PF21205">
    <property type="entry name" value="Rep3_C"/>
    <property type="match status" value="1"/>
</dbReference>
<dbReference type="Gene3D" id="1.10.10.10">
    <property type="entry name" value="Winged helix-like DNA-binding domain superfamily/Winged helix DNA-binding domain"/>
    <property type="match status" value="2"/>
</dbReference>
<dbReference type="GO" id="GO:0003887">
    <property type="term" value="F:DNA-directed DNA polymerase activity"/>
    <property type="evidence" value="ECO:0007669"/>
    <property type="project" value="InterPro"/>
</dbReference>
<dbReference type="InterPro" id="IPR036388">
    <property type="entry name" value="WH-like_DNA-bd_sf"/>
</dbReference>
<dbReference type="SUPFAM" id="SSF46785">
    <property type="entry name" value="Winged helix' DNA-binding domain"/>
    <property type="match status" value="2"/>
</dbReference>
<accession>A0A317CAC6</accession>
<gene>
    <name evidence="3" type="ORF">DKW60_15600</name>
</gene>